<gene>
    <name evidence="3" type="ORF">HNR12_002721</name>
</gene>
<keyword evidence="2" id="KW-0472">Membrane</keyword>
<dbReference type="Proteomes" id="UP000575985">
    <property type="component" value="Unassembled WGS sequence"/>
</dbReference>
<feature type="compositionally biased region" description="Low complexity" evidence="1">
    <location>
        <begin position="108"/>
        <end position="121"/>
    </location>
</feature>
<comment type="caution">
    <text evidence="3">The sequence shown here is derived from an EMBL/GenBank/DDBJ whole genome shotgun (WGS) entry which is preliminary data.</text>
</comment>
<dbReference type="RefSeq" id="WP_179767808.1">
    <property type="nucleotide sequence ID" value="NZ_JACCFO010000001.1"/>
</dbReference>
<feature type="compositionally biased region" description="Low complexity" evidence="1">
    <location>
        <begin position="84"/>
        <end position="97"/>
    </location>
</feature>
<keyword evidence="2" id="KW-0812">Transmembrane</keyword>
<dbReference type="SUPFAM" id="SSF88946">
    <property type="entry name" value="Sigma2 domain of RNA polymerase sigma factors"/>
    <property type="match status" value="1"/>
</dbReference>
<evidence type="ECO:0000256" key="1">
    <source>
        <dbReference type="SAM" id="MobiDB-lite"/>
    </source>
</evidence>
<accession>A0A853BNV0</accession>
<organism evidence="3 4">
    <name type="scientific">Streptomonospora nanhaiensis</name>
    <dbReference type="NCBI Taxonomy" id="1323731"/>
    <lineage>
        <taxon>Bacteria</taxon>
        <taxon>Bacillati</taxon>
        <taxon>Actinomycetota</taxon>
        <taxon>Actinomycetes</taxon>
        <taxon>Streptosporangiales</taxon>
        <taxon>Nocardiopsidaceae</taxon>
        <taxon>Streptomonospora</taxon>
    </lineage>
</organism>
<dbReference type="EMBL" id="JACCFO010000001">
    <property type="protein sequence ID" value="NYI96444.1"/>
    <property type="molecule type" value="Genomic_DNA"/>
</dbReference>
<feature type="region of interest" description="Disordered" evidence="1">
    <location>
        <begin position="84"/>
        <end position="128"/>
    </location>
</feature>
<evidence type="ECO:0000313" key="3">
    <source>
        <dbReference type="EMBL" id="NYI96444.1"/>
    </source>
</evidence>
<feature type="transmembrane region" description="Helical" evidence="2">
    <location>
        <begin position="188"/>
        <end position="210"/>
    </location>
</feature>
<dbReference type="GO" id="GO:0003700">
    <property type="term" value="F:DNA-binding transcription factor activity"/>
    <property type="evidence" value="ECO:0007669"/>
    <property type="project" value="InterPro"/>
</dbReference>
<sequence>MTDRELVAALRTRADGACARLFDAYGYELYAECLRLLGDPEAAQAALRDTLVVATAHADRLAGPGRLREWLLALARAECRRLPGADGRGPARAARPAVPAPRTPPAPAASAGSAAARTPDTPAAPPGPAASFVHPACLRVRILSAVTGPGTDGYRRHVAARGADLDRRGFPRRPARSRSRGRGALAQLAPGLAVTLAALLLIGLACLAGADLSRGAGRPPAY</sequence>
<keyword evidence="2" id="KW-1133">Transmembrane helix</keyword>
<evidence type="ECO:0000313" key="4">
    <source>
        <dbReference type="Proteomes" id="UP000575985"/>
    </source>
</evidence>
<name>A0A853BNV0_9ACTN</name>
<reference evidence="3 4" key="1">
    <citation type="submission" date="2020-07" db="EMBL/GenBank/DDBJ databases">
        <title>Sequencing the genomes of 1000 actinobacteria strains.</title>
        <authorList>
            <person name="Klenk H.-P."/>
        </authorList>
    </citation>
    <scope>NUCLEOTIDE SEQUENCE [LARGE SCALE GENOMIC DNA]</scope>
    <source>
        <strain evidence="3 4">DSM 45927</strain>
    </source>
</reference>
<protein>
    <recommendedName>
        <fullName evidence="5">RNA polymerase sigma-70 region 2 domain-containing protein</fullName>
    </recommendedName>
</protein>
<dbReference type="Gene3D" id="1.10.1740.10">
    <property type="match status" value="1"/>
</dbReference>
<dbReference type="InterPro" id="IPR013325">
    <property type="entry name" value="RNA_pol_sigma_r2"/>
</dbReference>
<dbReference type="AlphaFoldDB" id="A0A853BNV0"/>
<keyword evidence="4" id="KW-1185">Reference proteome</keyword>
<feature type="compositionally biased region" description="Pro residues" evidence="1">
    <location>
        <begin position="98"/>
        <end position="107"/>
    </location>
</feature>
<evidence type="ECO:0008006" key="5">
    <source>
        <dbReference type="Google" id="ProtNLM"/>
    </source>
</evidence>
<dbReference type="GO" id="GO:0006352">
    <property type="term" value="P:DNA-templated transcription initiation"/>
    <property type="evidence" value="ECO:0007669"/>
    <property type="project" value="InterPro"/>
</dbReference>
<proteinExistence type="predicted"/>
<evidence type="ECO:0000256" key="2">
    <source>
        <dbReference type="SAM" id="Phobius"/>
    </source>
</evidence>